<dbReference type="RefSeq" id="WP_248650116.1">
    <property type="nucleotide sequence ID" value="NZ_CP096659.1"/>
</dbReference>
<dbReference type="GeneID" id="72186773"/>
<proteinExistence type="predicted"/>
<protein>
    <submittedName>
        <fullName evidence="3">DUF4397 domain-containing protein</fullName>
    </submittedName>
</protein>
<feature type="domain" description="DUF4397" evidence="2">
    <location>
        <begin position="41"/>
        <end position="160"/>
    </location>
</feature>
<keyword evidence="4" id="KW-1185">Reference proteome</keyword>
<evidence type="ECO:0000256" key="1">
    <source>
        <dbReference type="SAM" id="MobiDB-lite"/>
    </source>
</evidence>
<dbReference type="EMBL" id="CP096659">
    <property type="protein sequence ID" value="UPV74068.1"/>
    <property type="molecule type" value="Genomic_DNA"/>
</dbReference>
<reference evidence="3 4" key="1">
    <citation type="submission" date="2022-04" db="EMBL/GenBank/DDBJ databases">
        <title>Diverse halophilic archaea isolated from saline environments.</title>
        <authorList>
            <person name="Cui H.-L."/>
        </authorList>
    </citation>
    <scope>NUCLEOTIDE SEQUENCE [LARGE SCALE GENOMIC DNA]</scope>
    <source>
        <strain evidence="3 4">XZYJT49</strain>
    </source>
</reference>
<sequence>MTADTSTLTRTVAVGLAVVLVASLGVGSVVSTTQDAEGESATVRIAHMSPDAPAVDVQVDNQTVFQNLEYGDVTEFTELESGEHQVTIVTADNESVVFEGQLSLRANESYTITAAGEVSENATQGFEPIALRTDPAVPSENESVVRLAHFSPDAGPIDVTLRQSGEVVADNLTFGNATEYATLPSGVYTFEVRAAAEDNNGTVVATFNESLLGGTAYTAFAAGYASPEDAPADAPLQLFVEVDAGGETNASETQRTDRARQPEQAEETTTAPGETTTEA</sequence>
<dbReference type="Proteomes" id="UP000830729">
    <property type="component" value="Chromosome"/>
</dbReference>
<feature type="domain" description="DUF4397" evidence="2">
    <location>
        <begin position="164"/>
        <end position="229"/>
    </location>
</feature>
<feature type="compositionally biased region" description="Basic and acidic residues" evidence="1">
    <location>
        <begin position="254"/>
        <end position="263"/>
    </location>
</feature>
<gene>
    <name evidence="3" type="ORF">M0R89_16200</name>
</gene>
<dbReference type="KEGG" id="halx:M0R89_16200"/>
<evidence type="ECO:0000313" key="3">
    <source>
        <dbReference type="EMBL" id="UPV74068.1"/>
    </source>
</evidence>
<dbReference type="InterPro" id="IPR025510">
    <property type="entry name" value="DUF4397"/>
</dbReference>
<dbReference type="AlphaFoldDB" id="A0A8U0HT59"/>
<name>A0A8U0HT59_9EURY</name>
<organism evidence="3 4">
    <name type="scientific">Halorussus limi</name>
    <dbReference type="NCBI Taxonomy" id="2938695"/>
    <lineage>
        <taxon>Archaea</taxon>
        <taxon>Methanobacteriati</taxon>
        <taxon>Methanobacteriota</taxon>
        <taxon>Stenosarchaea group</taxon>
        <taxon>Halobacteria</taxon>
        <taxon>Halobacteriales</taxon>
        <taxon>Haladaptataceae</taxon>
        <taxon>Halorussus</taxon>
    </lineage>
</organism>
<evidence type="ECO:0000259" key="2">
    <source>
        <dbReference type="Pfam" id="PF14344"/>
    </source>
</evidence>
<accession>A0A8U0HT59</accession>
<dbReference type="Pfam" id="PF14344">
    <property type="entry name" value="DUF4397"/>
    <property type="match status" value="2"/>
</dbReference>
<feature type="compositionally biased region" description="Low complexity" evidence="1">
    <location>
        <begin position="267"/>
        <end position="279"/>
    </location>
</feature>
<evidence type="ECO:0000313" key="4">
    <source>
        <dbReference type="Proteomes" id="UP000830729"/>
    </source>
</evidence>
<feature type="region of interest" description="Disordered" evidence="1">
    <location>
        <begin position="241"/>
        <end position="279"/>
    </location>
</feature>